<dbReference type="EMBL" id="UINC01198600">
    <property type="protein sequence ID" value="SVE16629.1"/>
    <property type="molecule type" value="Genomic_DNA"/>
</dbReference>
<protein>
    <recommendedName>
        <fullName evidence="2">Gamma-glutamyltransferase</fullName>
    </recommendedName>
</protein>
<name>A0A383BA35_9ZZZZ</name>
<dbReference type="InterPro" id="IPR043137">
    <property type="entry name" value="GGT_ssub_C"/>
</dbReference>
<evidence type="ECO:0000313" key="1">
    <source>
        <dbReference type="EMBL" id="SVE16629.1"/>
    </source>
</evidence>
<dbReference type="Gene3D" id="3.60.20.40">
    <property type="match status" value="1"/>
</dbReference>
<feature type="non-terminal residue" evidence="1">
    <location>
        <position position="1"/>
    </location>
</feature>
<sequence length="111" mass="11997">AIVNVISRVIDFGLTLPNALIEPRVAPDRAGSSRRYSPDFLSAETSPNIGWSPHQLNQMRELGLDITAQPRSGAFGRIHGIQYDPLTGVFMGGADPDWEGSARGPTRPISN</sequence>
<dbReference type="InterPro" id="IPR029055">
    <property type="entry name" value="Ntn_hydrolases_N"/>
</dbReference>
<dbReference type="SUPFAM" id="SSF56235">
    <property type="entry name" value="N-terminal nucleophile aminohydrolases (Ntn hydrolases)"/>
    <property type="match status" value="1"/>
</dbReference>
<dbReference type="AlphaFoldDB" id="A0A383BA35"/>
<evidence type="ECO:0008006" key="2">
    <source>
        <dbReference type="Google" id="ProtNLM"/>
    </source>
</evidence>
<proteinExistence type="predicted"/>
<organism evidence="1">
    <name type="scientific">marine metagenome</name>
    <dbReference type="NCBI Taxonomy" id="408172"/>
    <lineage>
        <taxon>unclassified sequences</taxon>
        <taxon>metagenomes</taxon>
        <taxon>ecological metagenomes</taxon>
    </lineage>
</organism>
<accession>A0A383BA35</accession>
<reference evidence="1" key="1">
    <citation type="submission" date="2018-05" db="EMBL/GenBank/DDBJ databases">
        <authorList>
            <person name="Lanie J.A."/>
            <person name="Ng W.-L."/>
            <person name="Kazmierczak K.M."/>
            <person name="Andrzejewski T.M."/>
            <person name="Davidsen T.M."/>
            <person name="Wayne K.J."/>
            <person name="Tettelin H."/>
            <person name="Glass J.I."/>
            <person name="Rusch D."/>
            <person name="Podicherti R."/>
            <person name="Tsui H.-C.T."/>
            <person name="Winkler M.E."/>
        </authorList>
    </citation>
    <scope>NUCLEOTIDE SEQUENCE</scope>
</reference>
<gene>
    <name evidence="1" type="ORF">METZ01_LOCUS469483</name>
</gene>